<keyword evidence="3" id="KW-1185">Reference proteome</keyword>
<evidence type="ECO:0000256" key="1">
    <source>
        <dbReference type="SAM" id="MobiDB-lite"/>
    </source>
</evidence>
<evidence type="ECO:0000313" key="2">
    <source>
        <dbReference type="EMBL" id="KNY25150.1"/>
    </source>
</evidence>
<gene>
    <name evidence="2" type="ORF">Bccel_0407</name>
</gene>
<dbReference type="RefSeq" id="WP_162838925.1">
    <property type="nucleotide sequence ID" value="NZ_KN050763.1"/>
</dbReference>
<dbReference type="eggNOG" id="ENOG502ZMTV">
    <property type="taxonomic scope" value="Bacteria"/>
</dbReference>
<dbReference type="STRING" id="398512.Bccel_0407"/>
<reference evidence="3" key="1">
    <citation type="submission" date="2015-07" db="EMBL/GenBank/DDBJ databases">
        <title>Near-Complete Genome Sequence of the Cellulolytic Bacterium Bacteroides (Pseudobacteroides) cellulosolvens ATCC 35603.</title>
        <authorList>
            <person name="Dassa B."/>
            <person name="Utturkar S.M."/>
            <person name="Klingeman D.M."/>
            <person name="Hurt R.A."/>
            <person name="Keller M."/>
            <person name="Xu J."/>
            <person name="Reddy Y.H.K."/>
            <person name="Borovok I."/>
            <person name="Grinberg I.R."/>
            <person name="Lamed R."/>
            <person name="Zhivin O."/>
            <person name="Bayer E.A."/>
            <person name="Brown S.D."/>
        </authorList>
    </citation>
    <scope>NUCLEOTIDE SEQUENCE [LARGE SCALE GENOMIC DNA]</scope>
    <source>
        <strain evidence="3">DSM 2933</strain>
    </source>
</reference>
<feature type="region of interest" description="Disordered" evidence="1">
    <location>
        <begin position="21"/>
        <end position="50"/>
    </location>
</feature>
<evidence type="ECO:0000313" key="3">
    <source>
        <dbReference type="Proteomes" id="UP000036923"/>
    </source>
</evidence>
<sequence>MKRAKSTFEYMREIRGSWVINPRTRVQDNNTKNKKKRRQEEKRMIKDGLD</sequence>
<comment type="caution">
    <text evidence="2">The sequence shown here is derived from an EMBL/GenBank/DDBJ whole genome shotgun (WGS) entry which is preliminary data.</text>
</comment>
<dbReference type="Proteomes" id="UP000036923">
    <property type="component" value="Unassembled WGS sequence"/>
</dbReference>
<dbReference type="EMBL" id="LGTC01000001">
    <property type="protein sequence ID" value="KNY25150.1"/>
    <property type="molecule type" value="Genomic_DNA"/>
</dbReference>
<dbReference type="AlphaFoldDB" id="A0A0L6JHG1"/>
<proteinExistence type="predicted"/>
<accession>A0A0L6JHG1</accession>
<name>A0A0L6JHG1_9FIRM</name>
<protein>
    <submittedName>
        <fullName evidence="2">Uncharacterized protein</fullName>
    </submittedName>
</protein>
<feature type="compositionally biased region" description="Basic and acidic residues" evidence="1">
    <location>
        <begin position="38"/>
        <end position="50"/>
    </location>
</feature>
<organism evidence="2 3">
    <name type="scientific">Pseudobacteroides cellulosolvens ATCC 35603 = DSM 2933</name>
    <dbReference type="NCBI Taxonomy" id="398512"/>
    <lineage>
        <taxon>Bacteria</taxon>
        <taxon>Bacillati</taxon>
        <taxon>Bacillota</taxon>
        <taxon>Clostridia</taxon>
        <taxon>Eubacteriales</taxon>
        <taxon>Oscillospiraceae</taxon>
        <taxon>Pseudobacteroides</taxon>
    </lineage>
</organism>